<keyword evidence="10" id="KW-1185">Reference proteome</keyword>
<evidence type="ECO:0000259" key="8">
    <source>
        <dbReference type="PROSITE" id="PS50928"/>
    </source>
</evidence>
<organism evidence="9 10">
    <name type="scientific">Demequina zhanjiangensis</name>
    <dbReference type="NCBI Taxonomy" id="3051659"/>
    <lineage>
        <taxon>Bacteria</taxon>
        <taxon>Bacillati</taxon>
        <taxon>Actinomycetota</taxon>
        <taxon>Actinomycetes</taxon>
        <taxon>Micrococcales</taxon>
        <taxon>Demequinaceae</taxon>
        <taxon>Demequina</taxon>
    </lineage>
</organism>
<gene>
    <name evidence="9" type="ORF">QQX04_13765</name>
</gene>
<keyword evidence="6 7" id="KW-0472">Membrane</keyword>
<dbReference type="Pfam" id="PF00528">
    <property type="entry name" value="BPD_transp_1"/>
    <property type="match status" value="1"/>
</dbReference>
<dbReference type="CDD" id="cd06261">
    <property type="entry name" value="TM_PBP2"/>
    <property type="match status" value="1"/>
</dbReference>
<proteinExistence type="inferred from homology"/>
<feature type="transmembrane region" description="Helical" evidence="7">
    <location>
        <begin position="197"/>
        <end position="219"/>
    </location>
</feature>
<evidence type="ECO:0000313" key="10">
    <source>
        <dbReference type="Proteomes" id="UP001172738"/>
    </source>
</evidence>
<dbReference type="Gene3D" id="1.10.3720.10">
    <property type="entry name" value="MetI-like"/>
    <property type="match status" value="1"/>
</dbReference>
<feature type="transmembrane region" description="Helical" evidence="7">
    <location>
        <begin position="283"/>
        <end position="301"/>
    </location>
</feature>
<evidence type="ECO:0000256" key="1">
    <source>
        <dbReference type="ARBA" id="ARBA00004651"/>
    </source>
</evidence>
<evidence type="ECO:0000256" key="7">
    <source>
        <dbReference type="RuleBase" id="RU363032"/>
    </source>
</evidence>
<protein>
    <submittedName>
        <fullName evidence="9">ABC transporter permease</fullName>
    </submittedName>
</protein>
<feature type="transmembrane region" description="Helical" evidence="7">
    <location>
        <begin position="371"/>
        <end position="389"/>
    </location>
</feature>
<evidence type="ECO:0000256" key="2">
    <source>
        <dbReference type="ARBA" id="ARBA00022448"/>
    </source>
</evidence>
<feature type="transmembrane region" description="Helical" evidence="7">
    <location>
        <begin position="172"/>
        <end position="190"/>
    </location>
</feature>
<feature type="domain" description="ABC transmembrane type-1" evidence="8">
    <location>
        <begin position="96"/>
        <end position="497"/>
    </location>
</feature>
<dbReference type="PROSITE" id="PS50928">
    <property type="entry name" value="ABC_TM1"/>
    <property type="match status" value="1"/>
</dbReference>
<accession>A0ABT8G4M7</accession>
<keyword evidence="4 7" id="KW-0812">Transmembrane</keyword>
<evidence type="ECO:0000313" key="9">
    <source>
        <dbReference type="EMBL" id="MDN4474063.1"/>
    </source>
</evidence>
<comment type="caution">
    <text evidence="9">The sequence shown here is derived from an EMBL/GenBank/DDBJ whole genome shotgun (WGS) entry which is preliminary data.</text>
</comment>
<evidence type="ECO:0000256" key="3">
    <source>
        <dbReference type="ARBA" id="ARBA00022475"/>
    </source>
</evidence>
<dbReference type="PANTHER" id="PTHR43163:SF6">
    <property type="entry name" value="DIPEPTIDE TRANSPORT SYSTEM PERMEASE PROTEIN DPPB-RELATED"/>
    <property type="match status" value="1"/>
</dbReference>
<reference evidence="9" key="1">
    <citation type="submission" date="2023-06" db="EMBL/GenBank/DDBJ databases">
        <title>SYSU T00b26.</title>
        <authorList>
            <person name="Gao L."/>
            <person name="Fang B.-Z."/>
            <person name="Li W.-J."/>
        </authorList>
    </citation>
    <scope>NUCLEOTIDE SEQUENCE</scope>
    <source>
        <strain evidence="9">SYSU T00b26</strain>
    </source>
</reference>
<feature type="transmembrane region" description="Helical" evidence="7">
    <location>
        <begin position="253"/>
        <end position="271"/>
    </location>
</feature>
<comment type="subcellular location">
    <subcellularLocation>
        <location evidence="1 7">Cell membrane</location>
        <topology evidence="1 7">Multi-pass membrane protein</topology>
    </subcellularLocation>
</comment>
<keyword evidence="5 7" id="KW-1133">Transmembrane helix</keyword>
<dbReference type="EMBL" id="JAUHPV010000011">
    <property type="protein sequence ID" value="MDN4474063.1"/>
    <property type="molecule type" value="Genomic_DNA"/>
</dbReference>
<sequence length="508" mass="54779">MTRFIFKRLGIALGVLLAATYLFFLLAANAGDPLEDLRASNQQNREELIAARTAELNLDVPVPVRYFYWAADAVTGDLGTDYRTGQEVTEMIGKASGQTLKLIGFSSVAAIVLGVMIGVISALRQYTGFDYGVTVVNFLLYSLPSFWVAVLLKQWGAIGFNDFLADPTIPPLALLIIGGVLGVVVGAAVGGAWKSRLIVGGTTAVLTMAVLAFMSWSGWFLDPSLGPVVILILGVGFALAVTFLAAGLNNRKALYTSLVMAAVGGIAWWPMQMAFGYTDGLVAFIQLIGFIVAGYVVGLLFRGPDKKISARVGAITGGLVYGLLWLDYLMSWWLPYTETSTINGRPIATVGSSTPQLADNTNYWVGTIDTYTHMILPIMAIILISLAGYTRYMRGSMLEVMNLDYIRTARAKGLPERTVVMRHGFRNALIPLATIIPVDLASLIGGAVITETVFGWNGMGKLFVTALREVNTNVLMGYFLVTGVLLVIGNMIADILYAVLDPRIRVDA</sequence>
<dbReference type="InterPro" id="IPR035906">
    <property type="entry name" value="MetI-like_sf"/>
</dbReference>
<evidence type="ECO:0000256" key="4">
    <source>
        <dbReference type="ARBA" id="ARBA00022692"/>
    </source>
</evidence>
<keyword evidence="2 7" id="KW-0813">Transport</keyword>
<feature type="transmembrane region" description="Helical" evidence="7">
    <location>
        <begin position="225"/>
        <end position="246"/>
    </location>
</feature>
<dbReference type="Proteomes" id="UP001172738">
    <property type="component" value="Unassembled WGS sequence"/>
</dbReference>
<dbReference type="InterPro" id="IPR000515">
    <property type="entry name" value="MetI-like"/>
</dbReference>
<evidence type="ECO:0000256" key="6">
    <source>
        <dbReference type="ARBA" id="ARBA00023136"/>
    </source>
</evidence>
<feature type="transmembrane region" description="Helical" evidence="7">
    <location>
        <begin position="429"/>
        <end position="456"/>
    </location>
</feature>
<feature type="transmembrane region" description="Helical" evidence="7">
    <location>
        <begin position="308"/>
        <end position="326"/>
    </location>
</feature>
<keyword evidence="3" id="KW-1003">Cell membrane</keyword>
<feature type="transmembrane region" description="Helical" evidence="7">
    <location>
        <begin position="476"/>
        <end position="500"/>
    </location>
</feature>
<feature type="transmembrane region" description="Helical" evidence="7">
    <location>
        <begin position="102"/>
        <end position="123"/>
    </location>
</feature>
<comment type="similarity">
    <text evidence="7">Belongs to the binding-protein-dependent transport system permease family.</text>
</comment>
<dbReference type="RefSeq" id="WP_301130164.1">
    <property type="nucleotide sequence ID" value="NZ_JAUHPV010000011.1"/>
</dbReference>
<name>A0ABT8G4M7_9MICO</name>
<dbReference type="PANTHER" id="PTHR43163">
    <property type="entry name" value="DIPEPTIDE TRANSPORT SYSTEM PERMEASE PROTEIN DPPB-RELATED"/>
    <property type="match status" value="1"/>
</dbReference>
<evidence type="ECO:0000256" key="5">
    <source>
        <dbReference type="ARBA" id="ARBA00022989"/>
    </source>
</evidence>
<feature type="transmembrane region" description="Helical" evidence="7">
    <location>
        <begin position="135"/>
        <end position="152"/>
    </location>
</feature>